<evidence type="ECO:0000313" key="4">
    <source>
        <dbReference type="Proteomes" id="UP000194218"/>
    </source>
</evidence>
<protein>
    <submittedName>
        <fullName evidence="3">TerD-family protein</fullName>
    </submittedName>
</protein>
<dbReference type="Pfam" id="PF02342">
    <property type="entry name" value="TerD"/>
    <property type="match status" value="1"/>
</dbReference>
<dbReference type="Gene3D" id="2.60.60.30">
    <property type="entry name" value="sav2460 like domains"/>
    <property type="match status" value="1"/>
</dbReference>
<evidence type="ECO:0000256" key="1">
    <source>
        <dbReference type="ARBA" id="ARBA00008775"/>
    </source>
</evidence>
<dbReference type="PANTHER" id="PTHR32097:SF4">
    <property type="entry name" value="GENERAL STRESS PROTEIN 16U"/>
    <property type="match status" value="1"/>
</dbReference>
<keyword evidence="4" id="KW-1185">Reference proteome</keyword>
<dbReference type="EMBL" id="CP021121">
    <property type="protein sequence ID" value="ARQ69597.1"/>
    <property type="molecule type" value="Genomic_DNA"/>
</dbReference>
<evidence type="ECO:0000259" key="2">
    <source>
        <dbReference type="Pfam" id="PF02342"/>
    </source>
</evidence>
<dbReference type="InterPro" id="IPR003325">
    <property type="entry name" value="TerD"/>
</dbReference>
<dbReference type="KEGG" id="smao:CAG99_12610"/>
<reference evidence="3 4" key="1">
    <citation type="submission" date="2017-05" db="EMBL/GenBank/DDBJ databases">
        <title>Complete genome sequence of Streptomyces sp. SCSIO 03032 revealed the diverse biosynthetic pathways for its bioactive secondary metabolites.</title>
        <authorList>
            <person name="Ma L."/>
            <person name="Zhu Y."/>
            <person name="Zhang W."/>
            <person name="Zhang G."/>
            <person name="Tian X."/>
            <person name="Zhang S."/>
            <person name="Zhang C."/>
        </authorList>
    </citation>
    <scope>NUCLEOTIDE SEQUENCE [LARGE SCALE GENOMIC DNA]</scope>
    <source>
        <strain evidence="3 4">SCSIO 03032</strain>
    </source>
</reference>
<dbReference type="PANTHER" id="PTHR32097">
    <property type="entry name" value="CAMP-BINDING PROTEIN 1-RELATED"/>
    <property type="match status" value="1"/>
</dbReference>
<sequence length="177" mass="18833">MSGASKGIAKAEVQLRWDPSPSGAASHDLDIIAATYRADDPHGEPVYLVHFDRRSPDGTITLSRDSTTGQGFGYDEVMTFELGRLADTYGRVVVGVAIQQRGGHKTFGDVPGTRVRVTEGHIELAQDDLASVAGANAATVAEFTRDGAAGWTFRTHLRGFEVSGPDEFTRLMGAPAA</sequence>
<proteinExistence type="inferred from homology"/>
<feature type="domain" description="TerD" evidence="2">
    <location>
        <begin position="5"/>
        <end position="160"/>
    </location>
</feature>
<name>A0A1W7CY17_9ACTN</name>
<evidence type="ECO:0000313" key="3">
    <source>
        <dbReference type="EMBL" id="ARQ69597.1"/>
    </source>
</evidence>
<dbReference type="InterPro" id="IPR051324">
    <property type="entry name" value="Stress/Tellurium_Resist"/>
</dbReference>
<gene>
    <name evidence="3" type="ORF">CAG99_12610</name>
</gene>
<organism evidence="3 4">
    <name type="scientific">Streptomyces marincola</name>
    <dbReference type="NCBI Taxonomy" id="2878388"/>
    <lineage>
        <taxon>Bacteria</taxon>
        <taxon>Bacillati</taxon>
        <taxon>Actinomycetota</taxon>
        <taxon>Actinomycetes</taxon>
        <taxon>Kitasatosporales</taxon>
        <taxon>Streptomycetaceae</taxon>
        <taxon>Streptomyces</taxon>
    </lineage>
</organism>
<accession>A0A1W7CY17</accession>
<dbReference type="CDD" id="cd06974">
    <property type="entry name" value="TerD_like"/>
    <property type="match status" value="1"/>
</dbReference>
<dbReference type="OrthoDB" id="3851702at2"/>
<dbReference type="Proteomes" id="UP000194218">
    <property type="component" value="Chromosome"/>
</dbReference>
<comment type="similarity">
    <text evidence="1">Belongs to the CAPAB/TerDEXZ family.</text>
</comment>
<dbReference type="AlphaFoldDB" id="A0A1W7CY17"/>
<dbReference type="RefSeq" id="WP_086159427.1">
    <property type="nucleotide sequence ID" value="NZ_CP021121.1"/>
</dbReference>